<feature type="region of interest" description="Disordered" evidence="1">
    <location>
        <begin position="149"/>
        <end position="183"/>
    </location>
</feature>
<feature type="region of interest" description="Disordered" evidence="1">
    <location>
        <begin position="505"/>
        <end position="551"/>
    </location>
</feature>
<feature type="compositionally biased region" description="Basic residues" evidence="1">
    <location>
        <begin position="162"/>
        <end position="172"/>
    </location>
</feature>
<evidence type="ECO:0000256" key="1">
    <source>
        <dbReference type="SAM" id="MobiDB-lite"/>
    </source>
</evidence>
<feature type="compositionally biased region" description="Acidic residues" evidence="1">
    <location>
        <begin position="481"/>
        <end position="492"/>
    </location>
</feature>
<feature type="transmembrane region" description="Helical" evidence="2">
    <location>
        <begin position="119"/>
        <end position="141"/>
    </location>
</feature>
<name>A0A0S4IQ55_BODSA</name>
<feature type="region of interest" description="Disordered" evidence="1">
    <location>
        <begin position="238"/>
        <end position="372"/>
    </location>
</feature>
<dbReference type="VEuPathDB" id="TriTrypDB:BSAL_60215"/>
<feature type="compositionally biased region" description="Low complexity" evidence="1">
    <location>
        <begin position="516"/>
        <end position="533"/>
    </location>
</feature>
<accession>A0A0S4IQ55</accession>
<reference evidence="4" key="1">
    <citation type="submission" date="2015-09" db="EMBL/GenBank/DDBJ databases">
        <authorList>
            <consortium name="Pathogen Informatics"/>
        </authorList>
    </citation>
    <scope>NUCLEOTIDE SEQUENCE [LARGE SCALE GENOMIC DNA]</scope>
    <source>
        <strain evidence="4">Lake Konstanz</strain>
    </source>
</reference>
<dbReference type="Proteomes" id="UP000051952">
    <property type="component" value="Unassembled WGS sequence"/>
</dbReference>
<organism evidence="3 4">
    <name type="scientific">Bodo saltans</name>
    <name type="common">Flagellated protozoan</name>
    <dbReference type="NCBI Taxonomy" id="75058"/>
    <lineage>
        <taxon>Eukaryota</taxon>
        <taxon>Discoba</taxon>
        <taxon>Euglenozoa</taxon>
        <taxon>Kinetoplastea</taxon>
        <taxon>Metakinetoplastina</taxon>
        <taxon>Eubodonida</taxon>
        <taxon>Bodonidae</taxon>
        <taxon>Bodo</taxon>
    </lineage>
</organism>
<feature type="compositionally biased region" description="Acidic residues" evidence="1">
    <location>
        <begin position="278"/>
        <end position="288"/>
    </location>
</feature>
<dbReference type="AlphaFoldDB" id="A0A0S4IQ55"/>
<sequence length="551" mass="59726">NGSRWQNVTTEAQAEVLTELQVDIARILFLPLSRVTINNIRVGSLIVTYTVQRNASQFLADDVINFLISAAEFVNTAELYYSITRASPVADPVNVISTTTIARSGAEGTEESSCSGTCIIAIAAACGGGGLLIVVVLILLIRRRRQQAAEKEATGGSPDKKEKKKKDRKKNVNPREGTDGAVVENPIRHEPFILPSTSTIFPPLPLDKKNEGVGQWGGSDYGDDDAAAYIIDVDEEQEEERSPGGIDIFGDAAARGKSMPRSDYEPSQGGAMEHVIVDIDDGEEDGEGLETVASSSYSANKRVPRTRAPGYYPFVPDYDDDDPRNSSSHSPFGQYPRKPSQRSTARSDDDSSSPVGIKASMRHSPTASVTSASLVFEKPPTIVDRRSMIAPLRLPGNPGRYAPPPAAAFDGDHSFLVRTAGDVDTPRPRPAANDGGEDTSRTTRNVALPHYAAPMGSLASQSATTNRPPTPRRHTSVFNENLEEVHDEDDGEEYEWVYEECPAEEFGDAYFPPAAPSQQQQQQPPTMSQTQSSLIRGGHPSNTVQRNPLQF</sequence>
<keyword evidence="2" id="KW-0472">Membrane</keyword>
<evidence type="ECO:0000256" key="2">
    <source>
        <dbReference type="SAM" id="Phobius"/>
    </source>
</evidence>
<evidence type="ECO:0000313" key="4">
    <source>
        <dbReference type="Proteomes" id="UP000051952"/>
    </source>
</evidence>
<gene>
    <name evidence="3" type="ORF">BSAL_60215</name>
</gene>
<evidence type="ECO:0000313" key="3">
    <source>
        <dbReference type="EMBL" id="CUF21225.1"/>
    </source>
</evidence>
<feature type="non-terminal residue" evidence="3">
    <location>
        <position position="1"/>
    </location>
</feature>
<feature type="compositionally biased region" description="Polar residues" evidence="1">
    <location>
        <begin position="540"/>
        <end position="551"/>
    </location>
</feature>
<feature type="region of interest" description="Disordered" evidence="1">
    <location>
        <begin position="419"/>
        <end position="492"/>
    </location>
</feature>
<proteinExistence type="predicted"/>
<feature type="compositionally biased region" description="Polar residues" evidence="1">
    <location>
        <begin position="363"/>
        <end position="372"/>
    </location>
</feature>
<keyword evidence="4" id="KW-1185">Reference proteome</keyword>
<protein>
    <submittedName>
        <fullName evidence="3">Transmembrane protein, putative</fullName>
    </submittedName>
</protein>
<keyword evidence="2" id="KW-1133">Transmembrane helix</keyword>
<feature type="compositionally biased region" description="Basic and acidic residues" evidence="1">
    <location>
        <begin position="149"/>
        <end position="161"/>
    </location>
</feature>
<dbReference type="EMBL" id="CYKH01000266">
    <property type="protein sequence ID" value="CUF21225.1"/>
    <property type="molecule type" value="Genomic_DNA"/>
</dbReference>
<keyword evidence="2 3" id="KW-0812">Transmembrane</keyword>